<feature type="chain" id="PRO_5012844569" description="Cytochrome c domain-containing protein" evidence="5">
    <location>
        <begin position="20"/>
        <end position="135"/>
    </location>
</feature>
<dbReference type="Proteomes" id="UP000189940">
    <property type="component" value="Unassembled WGS sequence"/>
</dbReference>
<keyword evidence="8" id="KW-1185">Reference proteome</keyword>
<dbReference type="PROSITE" id="PS51007">
    <property type="entry name" value="CYTC"/>
    <property type="match status" value="1"/>
</dbReference>
<dbReference type="GO" id="GO:0046872">
    <property type="term" value="F:metal ion binding"/>
    <property type="evidence" value="ECO:0007669"/>
    <property type="project" value="UniProtKB-KW"/>
</dbReference>
<reference evidence="7 8" key="1">
    <citation type="submission" date="2017-02" db="EMBL/GenBank/DDBJ databases">
        <title>Genome sequence of the nitrite-oxidizing bacterium Nitrobacter vulgaris strain Ab1.</title>
        <authorList>
            <person name="Mellbye B.L."/>
            <person name="Davis E.W."/>
            <person name="Spieck E."/>
            <person name="Chang J.H."/>
            <person name="Bottomley P.J."/>
            <person name="Sayavedra-Soto L.A."/>
        </authorList>
    </citation>
    <scope>NUCLEOTIDE SEQUENCE [LARGE SCALE GENOMIC DNA]</scope>
    <source>
        <strain evidence="7 8">Ab1</strain>
    </source>
</reference>
<sequence length="135" mass="14522">MKKTLFVALVLALIGPVTAAAQPPSGHTAKPVVNEAQLQRGNELYQYWCAACHARGPGHPGTQALKARYGDALPAALEDRPSLTPELVEVFVRNGISVMPFFRKTEINDEELAAIGAYLSHANRTTSPTAKEGKQ</sequence>
<dbReference type="InterPro" id="IPR036909">
    <property type="entry name" value="Cyt_c-like_dom_sf"/>
</dbReference>
<keyword evidence="3 4" id="KW-0408">Iron</keyword>
<organism evidence="7 8">
    <name type="scientific">Nitrobacter vulgaris</name>
    <dbReference type="NCBI Taxonomy" id="29421"/>
    <lineage>
        <taxon>Bacteria</taxon>
        <taxon>Pseudomonadati</taxon>
        <taxon>Pseudomonadota</taxon>
        <taxon>Alphaproteobacteria</taxon>
        <taxon>Hyphomicrobiales</taxon>
        <taxon>Nitrobacteraceae</taxon>
        <taxon>Nitrobacter</taxon>
    </lineage>
</organism>
<dbReference type="EMBL" id="MWPQ01000075">
    <property type="protein sequence ID" value="OPH81301.1"/>
    <property type="molecule type" value="Genomic_DNA"/>
</dbReference>
<evidence type="ECO:0000313" key="8">
    <source>
        <dbReference type="Proteomes" id="UP000189940"/>
    </source>
</evidence>
<evidence type="ECO:0000256" key="2">
    <source>
        <dbReference type="ARBA" id="ARBA00022723"/>
    </source>
</evidence>
<dbReference type="Gene3D" id="1.10.760.10">
    <property type="entry name" value="Cytochrome c-like domain"/>
    <property type="match status" value="1"/>
</dbReference>
<keyword evidence="1 4" id="KW-0349">Heme</keyword>
<accession>A0A1V4HTJ6</accession>
<dbReference type="GO" id="GO:0009055">
    <property type="term" value="F:electron transfer activity"/>
    <property type="evidence" value="ECO:0007669"/>
    <property type="project" value="InterPro"/>
</dbReference>
<proteinExistence type="predicted"/>
<feature type="domain" description="Cytochrome c" evidence="6">
    <location>
        <begin position="36"/>
        <end position="123"/>
    </location>
</feature>
<evidence type="ECO:0000256" key="4">
    <source>
        <dbReference type="PROSITE-ProRule" id="PRU00433"/>
    </source>
</evidence>
<comment type="caution">
    <text evidence="7">The sequence shown here is derived from an EMBL/GenBank/DDBJ whole genome shotgun (WGS) entry which is preliminary data.</text>
</comment>
<dbReference type="RefSeq" id="WP_079448473.1">
    <property type="nucleotide sequence ID" value="NZ_MWPQ01000075.1"/>
</dbReference>
<dbReference type="AlphaFoldDB" id="A0A1V4HTJ6"/>
<feature type="signal peptide" evidence="5">
    <location>
        <begin position="1"/>
        <end position="19"/>
    </location>
</feature>
<dbReference type="InterPro" id="IPR009056">
    <property type="entry name" value="Cyt_c-like_dom"/>
</dbReference>
<evidence type="ECO:0000256" key="1">
    <source>
        <dbReference type="ARBA" id="ARBA00022617"/>
    </source>
</evidence>
<keyword evidence="2 4" id="KW-0479">Metal-binding</keyword>
<dbReference type="GO" id="GO:0020037">
    <property type="term" value="F:heme binding"/>
    <property type="evidence" value="ECO:0007669"/>
    <property type="project" value="InterPro"/>
</dbReference>
<evidence type="ECO:0000256" key="3">
    <source>
        <dbReference type="ARBA" id="ARBA00023004"/>
    </source>
</evidence>
<keyword evidence="5" id="KW-0732">Signal</keyword>
<dbReference type="SUPFAM" id="SSF46626">
    <property type="entry name" value="Cytochrome c"/>
    <property type="match status" value="1"/>
</dbReference>
<gene>
    <name evidence="7" type="ORF">B2M20_18455</name>
</gene>
<evidence type="ECO:0000313" key="7">
    <source>
        <dbReference type="EMBL" id="OPH81301.1"/>
    </source>
</evidence>
<dbReference type="Pfam" id="PF13442">
    <property type="entry name" value="Cytochrome_CBB3"/>
    <property type="match status" value="1"/>
</dbReference>
<protein>
    <recommendedName>
        <fullName evidence="6">Cytochrome c domain-containing protein</fullName>
    </recommendedName>
</protein>
<dbReference type="OrthoDB" id="7873796at2"/>
<evidence type="ECO:0000259" key="6">
    <source>
        <dbReference type="PROSITE" id="PS51007"/>
    </source>
</evidence>
<name>A0A1V4HTJ6_NITVU</name>
<evidence type="ECO:0000256" key="5">
    <source>
        <dbReference type="SAM" id="SignalP"/>
    </source>
</evidence>
<dbReference type="STRING" id="29421.B2M20_18455"/>